<keyword evidence="1" id="KW-0472">Membrane</keyword>
<dbReference type="Proteomes" id="UP000289482">
    <property type="component" value="Unassembled WGS sequence"/>
</dbReference>
<sequence>MISPGPGNGHWVRTRTEEDRAAFLTEKRAEQERMMHPGAGAAVVLVVAACLLLAWLLWAMF</sequence>
<name>A0A4Q1QNA6_9ACTN</name>
<accession>A0A4Q1QNA6</accession>
<feature type="transmembrane region" description="Helical" evidence="1">
    <location>
        <begin position="38"/>
        <end position="58"/>
    </location>
</feature>
<evidence type="ECO:0000313" key="2">
    <source>
        <dbReference type="EMBL" id="RXS64392.1"/>
    </source>
</evidence>
<protein>
    <submittedName>
        <fullName evidence="2">Uncharacterized protein</fullName>
    </submittedName>
</protein>
<keyword evidence="3" id="KW-1185">Reference proteome</keyword>
<evidence type="ECO:0000313" key="3">
    <source>
        <dbReference type="Proteomes" id="UP000289482"/>
    </source>
</evidence>
<comment type="caution">
    <text evidence="2">The sequence shown here is derived from an EMBL/GenBank/DDBJ whole genome shotgun (WGS) entry which is preliminary data.</text>
</comment>
<keyword evidence="1" id="KW-0812">Transmembrane</keyword>
<organism evidence="2 3">
    <name type="scientific">Streptomyces sioyaensis</name>
    <dbReference type="NCBI Taxonomy" id="67364"/>
    <lineage>
        <taxon>Bacteria</taxon>
        <taxon>Bacillati</taxon>
        <taxon>Actinomycetota</taxon>
        <taxon>Actinomycetes</taxon>
        <taxon>Kitasatosporales</taxon>
        <taxon>Streptomycetaceae</taxon>
        <taxon>Streptomyces</taxon>
    </lineage>
</organism>
<dbReference type="AlphaFoldDB" id="A0A4Q1QNA6"/>
<reference evidence="2 3" key="1">
    <citation type="submission" date="2019-01" db="EMBL/GenBank/DDBJ databases">
        <title>Draft genome sequences of the type strain Streptomyces sioyaensis DSM 40032 and its novel strain, TM32, a thermotolerant antibiotics-producing actinobacterium.</title>
        <authorList>
            <person name="Nakaew N."/>
            <person name="Lumyong S."/>
            <person name="Sloan W.T."/>
            <person name="Sungthong R."/>
        </authorList>
    </citation>
    <scope>NUCLEOTIDE SEQUENCE [LARGE SCALE GENOMIC DNA]</scope>
    <source>
        <strain evidence="2 3">DSM 40032</strain>
    </source>
</reference>
<evidence type="ECO:0000256" key="1">
    <source>
        <dbReference type="SAM" id="Phobius"/>
    </source>
</evidence>
<dbReference type="EMBL" id="SDIF01000071">
    <property type="protein sequence ID" value="RXS64392.1"/>
    <property type="molecule type" value="Genomic_DNA"/>
</dbReference>
<proteinExistence type="predicted"/>
<gene>
    <name evidence="2" type="ORF">EST54_22320</name>
</gene>
<keyword evidence="1" id="KW-1133">Transmembrane helix</keyword>